<gene>
    <name evidence="5" type="ordered locus">AALP_Aa1g124400</name>
</gene>
<dbReference type="GO" id="GO:0005634">
    <property type="term" value="C:nucleus"/>
    <property type="evidence" value="ECO:0007669"/>
    <property type="project" value="TreeGrafter"/>
</dbReference>
<feature type="compositionally biased region" description="Basic and acidic residues" evidence="2">
    <location>
        <begin position="100"/>
        <end position="139"/>
    </location>
</feature>
<dbReference type="OrthoDB" id="661680at2759"/>
<feature type="compositionally biased region" description="Acidic residues" evidence="2">
    <location>
        <begin position="63"/>
        <end position="73"/>
    </location>
</feature>
<dbReference type="InterPro" id="IPR007592">
    <property type="entry name" value="GEBP"/>
</dbReference>
<dbReference type="Gramene" id="KFK43427">
    <property type="protein sequence ID" value="KFK43427"/>
    <property type="gene ID" value="AALP_AA1G124400"/>
</dbReference>
<sequence length="351" mass="39526">MSGKRFNPYDDPPNASSDEEEDEVENSIGDEGYSSEEEHEDIFVTKPALKNLESVLKTHVSDSESEPEEESETEKENPKPSVVKPITEINQDSTKGKSCSKSDAKMKRSSSEIDAAASRDAKKVKRVSGEEEKKSGGEETKKTYFQRVWSQEDEIAVLQKIIDYKTDNGVSPLDDTNAFYLLVRSFISFDVSKIQFNEKLRSLKKKFENNLGKSKNGEEPSFLKAHDRKAFDLSKLIWGVNGIAPESTAKANGKSKKKSGKSKKVESVVSSLANGKSCEDKQSFLVKSLARFGMDDLVAQQGWISLESEDKKRYEEQWKAMQLREFEFYSQKSGFLHGVVTKIAESLRRKP</sequence>
<evidence type="ECO:0000313" key="6">
    <source>
        <dbReference type="Proteomes" id="UP000029120"/>
    </source>
</evidence>
<accession>A0A087HMS5</accession>
<evidence type="ECO:0000256" key="2">
    <source>
        <dbReference type="SAM" id="MobiDB-lite"/>
    </source>
</evidence>
<evidence type="ECO:0000259" key="3">
    <source>
        <dbReference type="Pfam" id="PF04504"/>
    </source>
</evidence>
<dbReference type="OMA" id="KSVWGSE"/>
<name>A0A087HMS5_ARAAL</name>
<dbReference type="eggNOG" id="ENOG502RQE9">
    <property type="taxonomic scope" value="Eukaryota"/>
</dbReference>
<keyword evidence="6" id="KW-1185">Reference proteome</keyword>
<dbReference type="GO" id="GO:0006355">
    <property type="term" value="P:regulation of DNA-templated transcription"/>
    <property type="evidence" value="ECO:0007669"/>
    <property type="project" value="InterPro"/>
</dbReference>
<dbReference type="EMBL" id="CM002869">
    <property type="protein sequence ID" value="KFK43427.1"/>
    <property type="molecule type" value="Genomic_DNA"/>
</dbReference>
<proteinExistence type="inferred from homology"/>
<organism evidence="5 6">
    <name type="scientific">Arabis alpina</name>
    <name type="common">Alpine rock-cress</name>
    <dbReference type="NCBI Taxonomy" id="50452"/>
    <lineage>
        <taxon>Eukaryota</taxon>
        <taxon>Viridiplantae</taxon>
        <taxon>Streptophyta</taxon>
        <taxon>Embryophyta</taxon>
        <taxon>Tracheophyta</taxon>
        <taxon>Spermatophyta</taxon>
        <taxon>Magnoliopsida</taxon>
        <taxon>eudicotyledons</taxon>
        <taxon>Gunneridae</taxon>
        <taxon>Pentapetalae</taxon>
        <taxon>rosids</taxon>
        <taxon>malvids</taxon>
        <taxon>Brassicales</taxon>
        <taxon>Brassicaceae</taxon>
        <taxon>Arabideae</taxon>
        <taxon>Arabis</taxon>
    </lineage>
</organism>
<comment type="similarity">
    <text evidence="1">Belongs to the GeBP family.</text>
</comment>
<feature type="compositionally biased region" description="Polar residues" evidence="2">
    <location>
        <begin position="88"/>
        <end position="99"/>
    </location>
</feature>
<dbReference type="PANTHER" id="PTHR31662:SF33">
    <property type="entry name" value="DNA-BINDING STOREKEEPER PROTEIN TRANSCRIPTIONAL REGULATOR-LIKE PROTEIN"/>
    <property type="match status" value="1"/>
</dbReference>
<evidence type="ECO:0000259" key="4">
    <source>
        <dbReference type="Pfam" id="PF22757"/>
    </source>
</evidence>
<reference evidence="6" key="1">
    <citation type="journal article" date="2015" name="Nat. Plants">
        <title>Genome expansion of Arabis alpina linked with retrotransposition and reduced symmetric DNA methylation.</title>
        <authorList>
            <person name="Willing E.M."/>
            <person name="Rawat V."/>
            <person name="Mandakova T."/>
            <person name="Maumus F."/>
            <person name="James G.V."/>
            <person name="Nordstroem K.J."/>
            <person name="Becker C."/>
            <person name="Warthmann N."/>
            <person name="Chica C."/>
            <person name="Szarzynska B."/>
            <person name="Zytnicki M."/>
            <person name="Albani M.C."/>
            <person name="Kiefer C."/>
            <person name="Bergonzi S."/>
            <person name="Castaings L."/>
            <person name="Mateos J.L."/>
            <person name="Berns M.C."/>
            <person name="Bujdoso N."/>
            <person name="Piofczyk T."/>
            <person name="de Lorenzo L."/>
            <person name="Barrero-Sicilia C."/>
            <person name="Mateos I."/>
            <person name="Piednoel M."/>
            <person name="Hagmann J."/>
            <person name="Chen-Min-Tao R."/>
            <person name="Iglesias-Fernandez R."/>
            <person name="Schuster S.C."/>
            <person name="Alonso-Blanco C."/>
            <person name="Roudier F."/>
            <person name="Carbonero P."/>
            <person name="Paz-Ares J."/>
            <person name="Davis S.J."/>
            <person name="Pecinka A."/>
            <person name="Quesneville H."/>
            <person name="Colot V."/>
            <person name="Lysak M.A."/>
            <person name="Weigel D."/>
            <person name="Coupland G."/>
            <person name="Schneeberger K."/>
        </authorList>
    </citation>
    <scope>NUCLEOTIDE SEQUENCE [LARGE SCALE GENOMIC DNA]</scope>
    <source>
        <strain evidence="6">cv. Pajares</strain>
    </source>
</reference>
<dbReference type="Proteomes" id="UP000029120">
    <property type="component" value="Chromosome 1"/>
</dbReference>
<evidence type="ECO:0000256" key="1">
    <source>
        <dbReference type="ARBA" id="ARBA00010820"/>
    </source>
</evidence>
<dbReference type="AlphaFoldDB" id="A0A087HMS5"/>
<feature type="domain" description="Glabrous enhancer-binding protein-like C-terminal" evidence="4">
    <location>
        <begin position="282"/>
        <end position="345"/>
    </location>
</feature>
<protein>
    <submittedName>
        <fullName evidence="5">Uncharacterized protein</fullName>
    </submittedName>
</protein>
<feature type="domain" description="Glabrous enhancer-binding protein-like DBD" evidence="3">
    <location>
        <begin position="145"/>
        <end position="239"/>
    </location>
</feature>
<dbReference type="Pfam" id="PF22757">
    <property type="entry name" value="GeBP-like_C"/>
    <property type="match status" value="1"/>
</dbReference>
<evidence type="ECO:0000313" key="5">
    <source>
        <dbReference type="EMBL" id="KFK43427.1"/>
    </source>
</evidence>
<dbReference type="Pfam" id="PF04504">
    <property type="entry name" value="GeBP-like_DBD"/>
    <property type="match status" value="1"/>
</dbReference>
<dbReference type="InterPro" id="IPR053932">
    <property type="entry name" value="GeBP-like_DBD"/>
</dbReference>
<feature type="region of interest" description="Disordered" evidence="2">
    <location>
        <begin position="1"/>
        <end position="139"/>
    </location>
</feature>
<dbReference type="PANTHER" id="PTHR31662">
    <property type="entry name" value="BNAANNG10740D PROTEIN-RELATED"/>
    <property type="match status" value="1"/>
</dbReference>
<dbReference type="InterPro" id="IPR053933">
    <property type="entry name" value="GeBP-like_C"/>
</dbReference>